<dbReference type="EMBL" id="JAAVUP010000002">
    <property type="protein sequence ID" value="NKE16712.1"/>
    <property type="molecule type" value="Genomic_DNA"/>
</dbReference>
<protein>
    <recommendedName>
        <fullName evidence="6">Phage protein</fullName>
    </recommendedName>
</protein>
<accession>A0A9X9WIQ3</accession>
<dbReference type="RefSeq" id="WP_168040579.1">
    <property type="nucleotide sequence ID" value="NZ_JAAEDK010000027.1"/>
</dbReference>
<name>A0A9X9WIQ3_9PROT</name>
<evidence type="ECO:0000313" key="2">
    <source>
        <dbReference type="EMBL" id="MBR0660213.1"/>
    </source>
</evidence>
<sequence length="200" mass="21016">MPQAIPVIVMVAATAASAYASYSQGQQQAQASRQNAQAARVNAAVAQTQAEFNARRAERQAAETRDQAQYDEARARERAAFLLSDQRARLGAAGVDLTGSPIEVLGFQAGQSELDALAIRRRGATAYGDLMEEAGLQRYRGGLAVTQGAAQASIDEQRASQAATAGTYRAGSTILSGLSGAWNSYGGQITAGWDRLFATT</sequence>
<evidence type="ECO:0008006" key="6">
    <source>
        <dbReference type="Google" id="ProtNLM"/>
    </source>
</evidence>
<dbReference type="AlphaFoldDB" id="A0A9X9WIQ3"/>
<keyword evidence="1" id="KW-0732">Signal</keyword>
<gene>
    <name evidence="3" type="ORF">GWK15_07145</name>
    <name evidence="2" type="ORF">GXW75_13210</name>
</gene>
<dbReference type="EMBL" id="JAAEDK010000027">
    <property type="protein sequence ID" value="MBR0660213.1"/>
    <property type="molecule type" value="Genomic_DNA"/>
</dbReference>
<evidence type="ECO:0000313" key="4">
    <source>
        <dbReference type="Proteomes" id="UP000746741"/>
    </source>
</evidence>
<dbReference type="Proteomes" id="UP001138708">
    <property type="component" value="Unassembled WGS sequence"/>
</dbReference>
<dbReference type="Proteomes" id="UP000746741">
    <property type="component" value="Unassembled WGS sequence"/>
</dbReference>
<reference evidence="2" key="1">
    <citation type="submission" date="2020-01" db="EMBL/GenBank/DDBJ databases">
        <authorList>
            <person name="Rat A."/>
        </authorList>
    </citation>
    <scope>NUCLEOTIDE SEQUENCE</scope>
    <source>
        <strain evidence="2">LMG 31161</strain>
    </source>
</reference>
<keyword evidence="4" id="KW-1185">Reference proteome</keyword>
<reference evidence="3 4" key="2">
    <citation type="submission" date="2020-02" db="EMBL/GenBank/DDBJ databases">
        <authorList>
            <person name="Sun Q."/>
            <person name="Inoue M."/>
        </authorList>
    </citation>
    <scope>NUCLEOTIDE SEQUENCE [LARGE SCALE GENOMIC DNA]</scope>
    <source>
        <strain evidence="3 4">KCTC 22478</strain>
    </source>
</reference>
<feature type="signal peptide" evidence="1">
    <location>
        <begin position="1"/>
        <end position="20"/>
    </location>
</feature>
<proteinExistence type="predicted"/>
<evidence type="ECO:0000313" key="3">
    <source>
        <dbReference type="EMBL" id="NKE16712.1"/>
    </source>
</evidence>
<feature type="chain" id="PRO_5040977080" description="Phage protein" evidence="1">
    <location>
        <begin position="21"/>
        <end position="200"/>
    </location>
</feature>
<evidence type="ECO:0000313" key="5">
    <source>
        <dbReference type="Proteomes" id="UP001138708"/>
    </source>
</evidence>
<evidence type="ECO:0000256" key="1">
    <source>
        <dbReference type="SAM" id="SignalP"/>
    </source>
</evidence>
<comment type="caution">
    <text evidence="2">The sequence shown here is derived from an EMBL/GenBank/DDBJ whole genome shotgun (WGS) entry which is preliminary data.</text>
</comment>
<reference evidence="2" key="3">
    <citation type="journal article" date="2021" name="Syst. Appl. Microbiol.">
        <title>Roseomonas hellenica sp. nov., isolated from roots of wild-growing Alkanna tinctoria.</title>
        <authorList>
            <person name="Rat A."/>
            <person name="Naranjo H.D."/>
            <person name="Lebbe L."/>
            <person name="Cnockaert M."/>
            <person name="Krigas N."/>
            <person name="Grigoriadou K."/>
            <person name="Maloupa E."/>
            <person name="Willems A."/>
        </authorList>
    </citation>
    <scope>NUCLEOTIDE SEQUENCE</scope>
    <source>
        <strain evidence="2">LMG 31161</strain>
    </source>
</reference>
<organism evidence="2 5">
    <name type="scientific">Neoroseomonas oryzicola</name>
    <dbReference type="NCBI Taxonomy" id="535904"/>
    <lineage>
        <taxon>Bacteria</taxon>
        <taxon>Pseudomonadati</taxon>
        <taxon>Pseudomonadota</taxon>
        <taxon>Alphaproteobacteria</taxon>
        <taxon>Acetobacterales</taxon>
        <taxon>Acetobacteraceae</taxon>
        <taxon>Neoroseomonas</taxon>
    </lineage>
</organism>